<dbReference type="AlphaFoldDB" id="A0A9N7NWL3"/>
<keyword evidence="2" id="KW-0539">Nucleus</keyword>
<evidence type="ECO:0000259" key="3">
    <source>
        <dbReference type="PROSITE" id="PS50090"/>
    </source>
</evidence>
<dbReference type="OrthoDB" id="2143914at2759"/>
<dbReference type="GO" id="GO:0000981">
    <property type="term" value="F:DNA-binding transcription factor activity, RNA polymerase II-specific"/>
    <property type="evidence" value="ECO:0007669"/>
    <property type="project" value="TreeGrafter"/>
</dbReference>
<dbReference type="PROSITE" id="PS50090">
    <property type="entry name" value="MYB_LIKE"/>
    <property type="match status" value="2"/>
</dbReference>
<evidence type="ECO:0000256" key="2">
    <source>
        <dbReference type="ARBA" id="ARBA00023242"/>
    </source>
</evidence>
<dbReference type="Pfam" id="PF13921">
    <property type="entry name" value="Myb_DNA-bind_6"/>
    <property type="match status" value="1"/>
</dbReference>
<comment type="caution">
    <text evidence="5">The sequence shown here is derived from an EMBL/GenBank/DDBJ whole genome shotgun (WGS) entry which is preliminary data.</text>
</comment>
<evidence type="ECO:0000259" key="4">
    <source>
        <dbReference type="PROSITE" id="PS51294"/>
    </source>
</evidence>
<protein>
    <submittedName>
        <fullName evidence="5">Myb domain protein 56</fullName>
    </submittedName>
</protein>
<feature type="domain" description="Myb-like" evidence="3">
    <location>
        <begin position="16"/>
        <end position="67"/>
    </location>
</feature>
<accession>A0A9N7NWL3</accession>
<sequence length="237" mass="26314">MVTLRTTNRNGGNSKRHRQIKWRWTLVEDNLLKKLVKRHGAGNWDFISDHFQGRTGKSCRLRWINQLDPKVDRTPFSEEERQRLVDLHGKYGNRWSIIVSHFPGRTDNQVKNQYHLLVGNKYKKASRLFSTPLSKGSADGSMSTVAVGLQFSNGTFQGHNNSVMSGVTEMVPVLGDGLSSVFGLHCSSMHPNQGAMSHGDSIMSDASSGALSESCPLQGVSPGEYQFIDFMGVQSSD</sequence>
<dbReference type="PANTHER" id="PTHR45614:SF264">
    <property type="entry name" value="HOMEODOMAIN-RELATED"/>
    <property type="match status" value="1"/>
</dbReference>
<organism evidence="5 6">
    <name type="scientific">Striga hermonthica</name>
    <name type="common">Purple witchweed</name>
    <name type="synonym">Buchnera hermonthica</name>
    <dbReference type="NCBI Taxonomy" id="68872"/>
    <lineage>
        <taxon>Eukaryota</taxon>
        <taxon>Viridiplantae</taxon>
        <taxon>Streptophyta</taxon>
        <taxon>Embryophyta</taxon>
        <taxon>Tracheophyta</taxon>
        <taxon>Spermatophyta</taxon>
        <taxon>Magnoliopsida</taxon>
        <taxon>eudicotyledons</taxon>
        <taxon>Gunneridae</taxon>
        <taxon>Pentapetalae</taxon>
        <taxon>asterids</taxon>
        <taxon>lamiids</taxon>
        <taxon>Lamiales</taxon>
        <taxon>Orobanchaceae</taxon>
        <taxon>Buchnereae</taxon>
        <taxon>Striga</taxon>
    </lineage>
</organism>
<dbReference type="SMART" id="SM00717">
    <property type="entry name" value="SANT"/>
    <property type="match status" value="2"/>
</dbReference>
<evidence type="ECO:0000256" key="1">
    <source>
        <dbReference type="ARBA" id="ARBA00004123"/>
    </source>
</evidence>
<feature type="domain" description="Myb-like" evidence="3">
    <location>
        <begin position="68"/>
        <end position="118"/>
    </location>
</feature>
<dbReference type="InterPro" id="IPR009057">
    <property type="entry name" value="Homeodomain-like_sf"/>
</dbReference>
<dbReference type="PROSITE" id="PS51294">
    <property type="entry name" value="HTH_MYB"/>
    <property type="match status" value="2"/>
</dbReference>
<feature type="domain" description="HTH myb-type" evidence="4">
    <location>
        <begin position="73"/>
        <end position="122"/>
    </location>
</feature>
<evidence type="ECO:0000313" key="5">
    <source>
        <dbReference type="EMBL" id="CAA0839451.1"/>
    </source>
</evidence>
<dbReference type="SUPFAM" id="SSF46689">
    <property type="entry name" value="Homeodomain-like"/>
    <property type="match status" value="1"/>
</dbReference>
<reference evidence="5" key="1">
    <citation type="submission" date="2019-12" db="EMBL/GenBank/DDBJ databases">
        <authorList>
            <person name="Scholes J."/>
        </authorList>
    </citation>
    <scope>NUCLEOTIDE SEQUENCE</scope>
</reference>
<comment type="subcellular location">
    <subcellularLocation>
        <location evidence="1">Nucleus</location>
    </subcellularLocation>
</comment>
<gene>
    <name evidence="5" type="ORF">SHERM_06017</name>
</gene>
<dbReference type="GO" id="GO:0005634">
    <property type="term" value="C:nucleus"/>
    <property type="evidence" value="ECO:0007669"/>
    <property type="project" value="UniProtKB-SubCell"/>
</dbReference>
<dbReference type="InterPro" id="IPR001005">
    <property type="entry name" value="SANT/Myb"/>
</dbReference>
<dbReference type="PANTHER" id="PTHR45614">
    <property type="entry name" value="MYB PROTEIN-RELATED"/>
    <property type="match status" value="1"/>
</dbReference>
<dbReference type="EMBL" id="CACSLK010031421">
    <property type="protein sequence ID" value="CAA0839451.1"/>
    <property type="molecule type" value="Genomic_DNA"/>
</dbReference>
<dbReference type="GO" id="GO:0000978">
    <property type="term" value="F:RNA polymerase II cis-regulatory region sequence-specific DNA binding"/>
    <property type="evidence" value="ECO:0007669"/>
    <property type="project" value="TreeGrafter"/>
</dbReference>
<dbReference type="Gene3D" id="1.10.10.60">
    <property type="entry name" value="Homeodomain-like"/>
    <property type="match status" value="2"/>
</dbReference>
<feature type="domain" description="HTH myb-type" evidence="4">
    <location>
        <begin position="16"/>
        <end position="71"/>
    </location>
</feature>
<dbReference type="InterPro" id="IPR017930">
    <property type="entry name" value="Myb_dom"/>
</dbReference>
<evidence type="ECO:0000313" key="6">
    <source>
        <dbReference type="Proteomes" id="UP001153555"/>
    </source>
</evidence>
<dbReference type="CDD" id="cd00167">
    <property type="entry name" value="SANT"/>
    <property type="match status" value="2"/>
</dbReference>
<name>A0A9N7NWL3_STRHE</name>
<proteinExistence type="predicted"/>
<keyword evidence="6" id="KW-1185">Reference proteome</keyword>
<dbReference type="Proteomes" id="UP001153555">
    <property type="component" value="Unassembled WGS sequence"/>
</dbReference>
<dbReference type="InterPro" id="IPR050560">
    <property type="entry name" value="MYB_TF"/>
</dbReference>